<dbReference type="GO" id="GO:0045259">
    <property type="term" value="C:proton-transporting ATP synthase complex"/>
    <property type="evidence" value="ECO:0007669"/>
    <property type="project" value="UniProtKB-KW"/>
</dbReference>
<name>A0A1F6V4A0_9BACT</name>
<evidence type="ECO:0000313" key="10">
    <source>
        <dbReference type="EMBL" id="OGI64445.1"/>
    </source>
</evidence>
<gene>
    <name evidence="10" type="ORF">A2733_01405</name>
</gene>
<dbReference type="Gene3D" id="3.40.1380.10">
    <property type="match status" value="1"/>
</dbReference>
<dbReference type="InterPro" id="IPR000131">
    <property type="entry name" value="ATP_synth_F1_gsu"/>
</dbReference>
<keyword evidence="5" id="KW-0375">Hydrogen ion transport</keyword>
<dbReference type="Pfam" id="PF00231">
    <property type="entry name" value="ATP-synt"/>
    <property type="match status" value="1"/>
</dbReference>
<dbReference type="EMBL" id="MFTO01000001">
    <property type="protein sequence ID" value="OGI64445.1"/>
    <property type="molecule type" value="Genomic_DNA"/>
</dbReference>
<dbReference type="PANTHER" id="PTHR11693">
    <property type="entry name" value="ATP SYNTHASE GAMMA CHAIN"/>
    <property type="match status" value="1"/>
</dbReference>
<sequence length="196" mass="21607">MSKTVFDVITIGKKGDGAMRRIGKNVIASFVELPDHITLRDILPISKMLIDEYTKGTYDKVIVAYTDYVSALFQKPHLKQILPVSKAELKEFIENLAENSAEDGLPQREQGGNYLLEGDVNALIGSLAEKLTRMQIYQMMLESNASEQSARMVAMKNASEASGEMIDDLTLVFNKARQAGITQEISEISAGMVSIS</sequence>
<dbReference type="InterPro" id="IPR035968">
    <property type="entry name" value="ATP_synth_F1_ATPase_gsu"/>
</dbReference>
<dbReference type="PRINTS" id="PR00126">
    <property type="entry name" value="ATPASEGAMMA"/>
</dbReference>
<organism evidence="10 11">
    <name type="scientific">Candidatus Nomurabacteria bacterium RIFCSPHIGHO2_01_FULL_40_20</name>
    <dbReference type="NCBI Taxonomy" id="1801738"/>
    <lineage>
        <taxon>Bacteria</taxon>
        <taxon>Candidatus Nomuraibacteriota</taxon>
    </lineage>
</organism>
<comment type="caution">
    <text evidence="10">The sequence shown here is derived from an EMBL/GenBank/DDBJ whole genome shotgun (WGS) entry which is preliminary data.</text>
</comment>
<evidence type="ECO:0000256" key="1">
    <source>
        <dbReference type="ARBA" id="ARBA00003456"/>
    </source>
</evidence>
<comment type="subcellular location">
    <subcellularLocation>
        <location evidence="2">Membrane</location>
        <topology evidence="2">Peripheral membrane protein</topology>
    </subcellularLocation>
</comment>
<evidence type="ECO:0000256" key="2">
    <source>
        <dbReference type="ARBA" id="ARBA00004170"/>
    </source>
</evidence>
<evidence type="ECO:0000256" key="9">
    <source>
        <dbReference type="ARBA" id="ARBA00023310"/>
    </source>
</evidence>
<dbReference type="PANTHER" id="PTHR11693:SF22">
    <property type="entry name" value="ATP SYNTHASE SUBUNIT GAMMA, MITOCHONDRIAL"/>
    <property type="match status" value="1"/>
</dbReference>
<evidence type="ECO:0000256" key="7">
    <source>
        <dbReference type="ARBA" id="ARBA00023136"/>
    </source>
</evidence>
<accession>A0A1F6V4A0</accession>
<protein>
    <recommendedName>
        <fullName evidence="12">ATP synthase F1 subunit gamma</fullName>
    </recommendedName>
</protein>
<keyword evidence="6" id="KW-0406">Ion transport</keyword>
<dbReference type="CDD" id="cd12151">
    <property type="entry name" value="F1-ATPase_gamma"/>
    <property type="match status" value="1"/>
</dbReference>
<evidence type="ECO:0000256" key="3">
    <source>
        <dbReference type="ARBA" id="ARBA00007681"/>
    </source>
</evidence>
<keyword evidence="8" id="KW-0139">CF(1)</keyword>
<comment type="similarity">
    <text evidence="3">Belongs to the ATPase gamma chain family.</text>
</comment>
<keyword evidence="9" id="KW-0066">ATP synthesis</keyword>
<reference evidence="10 11" key="1">
    <citation type="journal article" date="2016" name="Nat. Commun.">
        <title>Thousands of microbial genomes shed light on interconnected biogeochemical processes in an aquifer system.</title>
        <authorList>
            <person name="Anantharaman K."/>
            <person name="Brown C.T."/>
            <person name="Hug L.A."/>
            <person name="Sharon I."/>
            <person name="Castelle C.J."/>
            <person name="Probst A.J."/>
            <person name="Thomas B.C."/>
            <person name="Singh A."/>
            <person name="Wilkins M.J."/>
            <person name="Karaoz U."/>
            <person name="Brodie E.L."/>
            <person name="Williams K.H."/>
            <person name="Hubbard S.S."/>
            <person name="Banfield J.F."/>
        </authorList>
    </citation>
    <scope>NUCLEOTIDE SEQUENCE [LARGE SCALE GENOMIC DNA]</scope>
</reference>
<dbReference type="AlphaFoldDB" id="A0A1F6V4A0"/>
<dbReference type="SUPFAM" id="SSF52943">
    <property type="entry name" value="ATP synthase (F1-ATPase), gamma subunit"/>
    <property type="match status" value="1"/>
</dbReference>
<evidence type="ECO:0000313" key="11">
    <source>
        <dbReference type="Proteomes" id="UP000178985"/>
    </source>
</evidence>
<evidence type="ECO:0000256" key="6">
    <source>
        <dbReference type="ARBA" id="ARBA00023065"/>
    </source>
</evidence>
<dbReference type="Gene3D" id="1.10.287.80">
    <property type="entry name" value="ATP synthase, gamma subunit, helix hairpin domain"/>
    <property type="match status" value="1"/>
</dbReference>
<keyword evidence="7" id="KW-0472">Membrane</keyword>
<comment type="function">
    <text evidence="1">Produces ATP from ADP in the presence of a proton gradient across the membrane. The gamma chain is believed to be important in regulating ATPase activity and the flow of protons through the CF(0) complex.</text>
</comment>
<dbReference type="GO" id="GO:0046933">
    <property type="term" value="F:proton-transporting ATP synthase activity, rotational mechanism"/>
    <property type="evidence" value="ECO:0007669"/>
    <property type="project" value="InterPro"/>
</dbReference>
<evidence type="ECO:0000256" key="4">
    <source>
        <dbReference type="ARBA" id="ARBA00022448"/>
    </source>
</evidence>
<evidence type="ECO:0000256" key="5">
    <source>
        <dbReference type="ARBA" id="ARBA00022781"/>
    </source>
</evidence>
<evidence type="ECO:0008006" key="12">
    <source>
        <dbReference type="Google" id="ProtNLM"/>
    </source>
</evidence>
<keyword evidence="4" id="KW-0813">Transport</keyword>
<evidence type="ECO:0000256" key="8">
    <source>
        <dbReference type="ARBA" id="ARBA00023196"/>
    </source>
</evidence>
<dbReference type="Proteomes" id="UP000178985">
    <property type="component" value="Unassembled WGS sequence"/>
</dbReference>
<proteinExistence type="inferred from homology"/>